<accession>A0A5J9TBY3</accession>
<evidence type="ECO:0000256" key="1">
    <source>
        <dbReference type="SAM" id="MobiDB-lite"/>
    </source>
</evidence>
<dbReference type="Gramene" id="TVU08815">
    <property type="protein sequence ID" value="TVU08815"/>
    <property type="gene ID" value="EJB05_42230"/>
</dbReference>
<feature type="region of interest" description="Disordered" evidence="1">
    <location>
        <begin position="283"/>
        <end position="340"/>
    </location>
</feature>
<dbReference type="PANTHER" id="PTHR31198">
    <property type="entry name" value="COILED-COIL DOMAIN-CONTAINING PROTEIN 84"/>
    <property type="match status" value="1"/>
</dbReference>
<comment type="caution">
    <text evidence="2">The sequence shown here is derived from an EMBL/GenBank/DDBJ whole genome shotgun (WGS) entry which is preliminary data.</text>
</comment>
<keyword evidence="3" id="KW-1185">Reference proteome</keyword>
<dbReference type="EMBL" id="RWGY01000039">
    <property type="protein sequence ID" value="TVU08815.1"/>
    <property type="molecule type" value="Genomic_DNA"/>
</dbReference>
<dbReference type="GO" id="GO:0009960">
    <property type="term" value="P:endosperm development"/>
    <property type="evidence" value="ECO:0007669"/>
    <property type="project" value="EnsemblPlants"/>
</dbReference>
<feature type="region of interest" description="Disordered" evidence="1">
    <location>
        <begin position="374"/>
        <end position="400"/>
    </location>
</feature>
<evidence type="ECO:0000313" key="3">
    <source>
        <dbReference type="Proteomes" id="UP000324897"/>
    </source>
</evidence>
<protein>
    <recommendedName>
        <fullName evidence="4">TITAN-like protein</fullName>
    </recommendedName>
</protein>
<reference evidence="2 3" key="1">
    <citation type="journal article" date="2019" name="Sci. Rep.">
        <title>A high-quality genome of Eragrostis curvula grass provides insights into Poaceae evolution and supports new strategies to enhance forage quality.</title>
        <authorList>
            <person name="Carballo J."/>
            <person name="Santos B.A.C.M."/>
            <person name="Zappacosta D."/>
            <person name="Garbus I."/>
            <person name="Selva J.P."/>
            <person name="Gallo C.A."/>
            <person name="Diaz A."/>
            <person name="Albertini E."/>
            <person name="Caccamo M."/>
            <person name="Echenique V."/>
        </authorList>
    </citation>
    <scope>NUCLEOTIDE SEQUENCE [LARGE SCALE GENOMIC DNA]</scope>
    <source>
        <strain evidence="3">cv. Victoria</strain>
        <tissue evidence="2">Leaf</tissue>
    </source>
</reference>
<gene>
    <name evidence="2" type="ORF">EJB05_42230</name>
</gene>
<dbReference type="OrthoDB" id="1892805at2759"/>
<name>A0A5J9TBY3_9POAL</name>
<dbReference type="GO" id="GO:0005634">
    <property type="term" value="C:nucleus"/>
    <property type="evidence" value="ECO:0007669"/>
    <property type="project" value="EnsemblPlants"/>
</dbReference>
<feature type="region of interest" description="Disordered" evidence="1">
    <location>
        <begin position="138"/>
        <end position="168"/>
    </location>
</feature>
<feature type="compositionally biased region" description="Basic and acidic residues" evidence="1">
    <location>
        <begin position="380"/>
        <end position="396"/>
    </location>
</feature>
<dbReference type="GO" id="GO:0009793">
    <property type="term" value="P:embryo development ending in seed dormancy"/>
    <property type="evidence" value="ECO:0007669"/>
    <property type="project" value="EnsemblPlants"/>
</dbReference>
<feature type="compositionally biased region" description="Polar residues" evidence="1">
    <location>
        <begin position="283"/>
        <end position="296"/>
    </location>
</feature>
<proteinExistence type="predicted"/>
<dbReference type="Proteomes" id="UP000324897">
    <property type="component" value="Chromosome 3"/>
</dbReference>
<dbReference type="InterPro" id="IPR028015">
    <property type="entry name" value="CCDC84-like"/>
</dbReference>
<dbReference type="PANTHER" id="PTHR31198:SF1">
    <property type="entry name" value="CENTROSOMAL AT-AC SPLICING FACTOR"/>
    <property type="match status" value="1"/>
</dbReference>
<sequence>MPPKRANPPAGAAAEFEFCELCRRNHDQGRRHRYFPAHRAALAAALTRFRSKLSDLRRAGLRGAPSSSSSQPPRPRIWCPFCATDLDSRSACANAIYHLASNEHLKGVKDFLRKHGGWMDQVDSLRISEGELAKWEKGCESSSTGAKKGTEGLIGPPLGPMKDIRNESTSDNLDSFAQNNLQSFSNTASYVVTPLQTPTNGAYHPISTAYYGASGSGSVSYSAAHGTVGLPITPWGLTNTQEQQGVLSTNWIHITDTETKGHRNASVGNGPNTFISPVHVQRNHSGGNMNNGSKANVHTGAPPPWLEASECDPKSLSLSSGGLPSSGKGKSRKLNPKRVGAAWAERRRAEMELEKRGEIVPEASDSSWLPNFGSVWQSGTRKESRKEFEKKHKLQDSKSNNELPLEIKPYISKRMIDIMSV</sequence>
<dbReference type="Pfam" id="PF14968">
    <property type="entry name" value="CCDC84"/>
    <property type="match status" value="1"/>
</dbReference>
<organism evidence="2 3">
    <name type="scientific">Eragrostis curvula</name>
    <name type="common">weeping love grass</name>
    <dbReference type="NCBI Taxonomy" id="38414"/>
    <lineage>
        <taxon>Eukaryota</taxon>
        <taxon>Viridiplantae</taxon>
        <taxon>Streptophyta</taxon>
        <taxon>Embryophyta</taxon>
        <taxon>Tracheophyta</taxon>
        <taxon>Spermatophyta</taxon>
        <taxon>Magnoliopsida</taxon>
        <taxon>Liliopsida</taxon>
        <taxon>Poales</taxon>
        <taxon>Poaceae</taxon>
        <taxon>PACMAD clade</taxon>
        <taxon>Chloridoideae</taxon>
        <taxon>Eragrostideae</taxon>
        <taxon>Eragrostidinae</taxon>
        <taxon>Eragrostis</taxon>
    </lineage>
</organism>
<feature type="compositionally biased region" description="Low complexity" evidence="1">
    <location>
        <begin position="314"/>
        <end position="328"/>
    </location>
</feature>
<dbReference type="AlphaFoldDB" id="A0A5J9TBY3"/>
<evidence type="ECO:0000313" key="2">
    <source>
        <dbReference type="EMBL" id="TVU08815.1"/>
    </source>
</evidence>
<evidence type="ECO:0008006" key="4">
    <source>
        <dbReference type="Google" id="ProtNLM"/>
    </source>
</evidence>